<dbReference type="SUPFAM" id="SSF50494">
    <property type="entry name" value="Trypsin-like serine proteases"/>
    <property type="match status" value="1"/>
</dbReference>
<dbReference type="Proteomes" id="UP000628448">
    <property type="component" value="Unassembled WGS sequence"/>
</dbReference>
<gene>
    <name evidence="1" type="ORF">I5907_04720</name>
</gene>
<proteinExistence type="predicted"/>
<evidence type="ECO:0000313" key="1">
    <source>
        <dbReference type="EMBL" id="MBG9375524.1"/>
    </source>
</evidence>
<keyword evidence="2" id="KW-1185">Reference proteome</keyword>
<evidence type="ECO:0000313" key="2">
    <source>
        <dbReference type="Proteomes" id="UP000628448"/>
    </source>
</evidence>
<dbReference type="AlphaFoldDB" id="A0A931GXE8"/>
<sequence length="379" mass="41336">MKLIATYPLYKRTDASNNALPVGFINGGDAVEVIDVLFGKYLDGINTWYKAEDGYYYWSGGFAVNGFVLPGRNYFSLNADEQNELVSEAILHCYTSFKAKGIDFNGISATVKRKDNVTLGYYTITVYVAAKNDKSLVQVPAEVVYKGFSIPTDVLQVQKSEACGLSNSISRKGVNVFGTAGIVLKKKNTEYLLTNYHVACDDLLASGIYAVDETSVPANNNIVQPATIFNGNAVIGALSEARLDFFIDAALIELNVNIQNNIHGISITGVFDTGDNKVRNDLRNRRIRLWGAKTNSLLTGKLEDLNVIVDIGYNYGITKTLFGMFRATLVSPAEEGDSGAAVIDDNGMFIGLLVSKGFGDNNIYIIPSHTILKTFALNF</sequence>
<organism evidence="1 2">
    <name type="scientific">Panacibacter microcysteis</name>
    <dbReference type="NCBI Taxonomy" id="2793269"/>
    <lineage>
        <taxon>Bacteria</taxon>
        <taxon>Pseudomonadati</taxon>
        <taxon>Bacteroidota</taxon>
        <taxon>Chitinophagia</taxon>
        <taxon>Chitinophagales</taxon>
        <taxon>Chitinophagaceae</taxon>
        <taxon>Panacibacter</taxon>
    </lineage>
</organism>
<name>A0A931GXE8_9BACT</name>
<dbReference type="InterPro" id="IPR009003">
    <property type="entry name" value="Peptidase_S1_PA"/>
</dbReference>
<reference evidence="1" key="1">
    <citation type="submission" date="2020-11" db="EMBL/GenBank/DDBJ databases">
        <title>Bacterial whole genome sequence for Panacibacter sp. DH6.</title>
        <authorList>
            <person name="Le V."/>
            <person name="Ko S."/>
            <person name="Ahn C.-Y."/>
            <person name="Oh H.-M."/>
        </authorList>
    </citation>
    <scope>NUCLEOTIDE SEQUENCE</scope>
    <source>
        <strain evidence="1">DH6</strain>
    </source>
</reference>
<dbReference type="EMBL" id="JADWYR010000001">
    <property type="protein sequence ID" value="MBG9375524.1"/>
    <property type="molecule type" value="Genomic_DNA"/>
</dbReference>
<comment type="caution">
    <text evidence="1">The sequence shown here is derived from an EMBL/GenBank/DDBJ whole genome shotgun (WGS) entry which is preliminary data.</text>
</comment>
<protein>
    <submittedName>
        <fullName evidence="1">Uncharacterized protein</fullName>
    </submittedName>
</protein>
<accession>A0A931GXE8</accession>
<dbReference type="RefSeq" id="WP_196989571.1">
    <property type="nucleotide sequence ID" value="NZ_JADWYR010000001.1"/>
</dbReference>